<feature type="domain" description="N-acetyltransferase" evidence="4">
    <location>
        <begin position="841"/>
        <end position="1003"/>
    </location>
</feature>
<dbReference type="PANTHER" id="PTHR10545">
    <property type="entry name" value="DIAMINE N-ACETYLTRANSFERASE"/>
    <property type="match status" value="1"/>
</dbReference>
<evidence type="ECO:0000313" key="5">
    <source>
        <dbReference type="EMBL" id="VDD82430.1"/>
    </source>
</evidence>
<accession>A0A0R3UL93</accession>
<evidence type="ECO:0000256" key="3">
    <source>
        <dbReference type="ARBA" id="ARBA00023315"/>
    </source>
</evidence>
<dbReference type="OrthoDB" id="7305308at2759"/>
<feature type="domain" description="N-acetyltransferase" evidence="4">
    <location>
        <begin position="1904"/>
        <end position="2067"/>
    </location>
</feature>
<feature type="domain" description="N-acetyltransferase" evidence="4">
    <location>
        <begin position="1538"/>
        <end position="1690"/>
    </location>
</feature>
<evidence type="ECO:0000256" key="1">
    <source>
        <dbReference type="ARBA" id="ARBA00008694"/>
    </source>
</evidence>
<protein>
    <recommendedName>
        <fullName evidence="4">N-acetyltransferase domain-containing protein</fullName>
    </recommendedName>
</protein>
<dbReference type="Pfam" id="PF00583">
    <property type="entry name" value="Acetyltransf_1"/>
    <property type="match status" value="6"/>
</dbReference>
<dbReference type="PROSITE" id="PS51186">
    <property type="entry name" value="GNAT"/>
    <property type="match status" value="6"/>
</dbReference>
<dbReference type="CDD" id="cd04301">
    <property type="entry name" value="NAT_SF"/>
    <property type="match status" value="6"/>
</dbReference>
<proteinExistence type="inferred from homology"/>
<feature type="domain" description="N-acetyltransferase" evidence="4">
    <location>
        <begin position="464"/>
        <end position="624"/>
    </location>
</feature>
<evidence type="ECO:0000259" key="4">
    <source>
        <dbReference type="PROSITE" id="PS51186"/>
    </source>
</evidence>
<evidence type="ECO:0000313" key="6">
    <source>
        <dbReference type="Proteomes" id="UP000267029"/>
    </source>
</evidence>
<keyword evidence="6" id="KW-1185">Reference proteome</keyword>
<keyword evidence="2" id="KW-0808">Transferase</keyword>
<dbReference type="InterPro" id="IPR000182">
    <property type="entry name" value="GNAT_dom"/>
</dbReference>
<gene>
    <name evidence="5" type="ORF">MCOS_LOCUS8433</name>
</gene>
<dbReference type="InterPro" id="IPR051016">
    <property type="entry name" value="Diverse_Substrate_AcTransf"/>
</dbReference>
<feature type="domain" description="N-acetyltransferase" evidence="4">
    <location>
        <begin position="1218"/>
        <end position="1407"/>
    </location>
</feature>
<dbReference type="EMBL" id="UXSR01005510">
    <property type="protein sequence ID" value="VDD82430.1"/>
    <property type="molecule type" value="Genomic_DNA"/>
</dbReference>
<dbReference type="PANTHER" id="PTHR10545:SF29">
    <property type="entry name" value="GH14572P-RELATED"/>
    <property type="match status" value="1"/>
</dbReference>
<name>A0A0R3UL93_MESCO</name>
<organism evidence="5 6">
    <name type="scientific">Mesocestoides corti</name>
    <name type="common">Flatworm</name>
    <dbReference type="NCBI Taxonomy" id="53468"/>
    <lineage>
        <taxon>Eukaryota</taxon>
        <taxon>Metazoa</taxon>
        <taxon>Spiralia</taxon>
        <taxon>Lophotrochozoa</taxon>
        <taxon>Platyhelminthes</taxon>
        <taxon>Cestoda</taxon>
        <taxon>Eucestoda</taxon>
        <taxon>Cyclophyllidea</taxon>
        <taxon>Mesocestoididae</taxon>
        <taxon>Mesocestoides</taxon>
    </lineage>
</organism>
<dbReference type="Gene3D" id="3.40.630.30">
    <property type="match status" value="6"/>
</dbReference>
<evidence type="ECO:0000256" key="2">
    <source>
        <dbReference type="ARBA" id="ARBA00022679"/>
    </source>
</evidence>
<dbReference type="SUPFAM" id="SSF55729">
    <property type="entry name" value="Acyl-CoA N-acyltransferases (Nat)"/>
    <property type="match status" value="6"/>
</dbReference>
<dbReference type="InterPro" id="IPR016181">
    <property type="entry name" value="Acyl_CoA_acyltransferase"/>
</dbReference>
<dbReference type="GO" id="GO:0008080">
    <property type="term" value="F:N-acetyltransferase activity"/>
    <property type="evidence" value="ECO:0007669"/>
    <property type="project" value="TreeGrafter"/>
</dbReference>
<reference evidence="5 6" key="1">
    <citation type="submission" date="2018-10" db="EMBL/GenBank/DDBJ databases">
        <authorList>
            <consortium name="Pathogen Informatics"/>
        </authorList>
    </citation>
    <scope>NUCLEOTIDE SEQUENCE [LARGE SCALE GENOMIC DNA]</scope>
</reference>
<dbReference type="Proteomes" id="UP000267029">
    <property type="component" value="Unassembled WGS sequence"/>
</dbReference>
<feature type="domain" description="N-acetyltransferase" evidence="4">
    <location>
        <begin position="131"/>
        <end position="294"/>
    </location>
</feature>
<comment type="similarity">
    <text evidence="1">Belongs to the acetyltransferase family.</text>
</comment>
<keyword evidence="3" id="KW-0012">Acyltransferase</keyword>
<sequence>MFPFRSSSDDDCDKLYELTRKLFFEHQNLGEDTNLTPETFRDLRRGNLVQFRVLNVNDDIEEELIGYIASTEDMDLNFGGCGIYVDHLYICKSFISLLAQAKTDTVFGPGHSDHSTRSDDVKHQQLVQMMFSIRSSRGDDCDQIYEQTRKLFLEHRNLGHDIHLTPEALRDLHRDCFVQFRVLTVNSDNDEEVIGNVVFTEDVDFNFGGSGIYVDQIYINERFRGKGQGRVLVDTVKAEARRVSANYIKLFYQKNPSREAIYAHLGFHNVSTSPPFIKFFEIAGPEDMMSRFKVGENEPGEADVPRIAHKPGIEVIKYHDAQDSVGGYGQLVLSVSLGSQNTEDKHPTAQLTIVIKHSVRIQSLPHILEYLTTQGICIDNAPLKLWSQISLYNMNKDIANTDICICAFVEQPSVNCWHGRTLTFCSFIGDLSVISVDLLVHRIKAWSPKWGPVMGHQHLVRVMFSIRSSCDDDCNQIYQLTRKLFFEHQDLGEDTRLTPGTLCDLRRGNFVQFQVLTVAKENKEEVIGYIAFTEDTNFNFGGCGIYVDQIYICEGYRGKGLGRRLMEAVKAEARRVSANYVKLYFQKNGIREAIYTHLGFHNASTSSPFIKFFEIAGREEMMARFNLDANERVEANVRTIPLKPGIEATKYQDAQDSADGCGQLALSFSLGSHNAGDKHPTAQLIVVIKHSALHQSLSHILENLATQGICINDAPLKLWSQISTWNVKAGITNPGLFTCAFIEEPSVNCWFGRTLTFCNFVGDVRVITRNLLVHQVKACSSKWGPVLRVRFEVEHKECENTDNTKHLIALLNSLGIHEETLRKCMVMTKEEIQQHLVQVMFSIRSSRDDDCDQIYEQTRKLFFEHQNLGKDAHLTPETFRDLHHDCFVQFRVLTVNNGTEEEVIGYIAFIEDMDFNFGGCGIYVDQIYICESFRGNGHGRRLMEAVKAEARRVSANYVKLFYQKNSSREAIYSRLGFHNVSTSPPFIKFFGVFGPQEMTDRFNVDVIEFAEAKLCTIPLKSGIEVTQFQDAQHARDEYDQLALAFSLGSQNNEDKHPTAQLIVVIKHTVHSQPITDLVDYLAHQGIRVDDAPLKLWSQISTRNTNEGITNPDFFICAFVEQPSTSCWLGRTLTFCNFVGDVRVISRDLLVHQINAWSSKWGPVLGVKFEVAQKESEIRDNTNHLINLLNSLGIREDTSWNCRVLTKEEIHQQLILVMFSIRSSRDDDCDKIYELTRKLFFDHQNQEQGARLTLETFRDLHRDNFIQFRVLTVNNDTEEELIGYVAFTQVMDFNFGGCGIHGDQLYICEKFRGKGQGRRLMEAVKAEARRVSANYVKLYFQKNEFREALYSHLGLHNVSTSPPFIKLFAASGPVEMMALYHVGVNELAEANVCTIPLKPGVQMTQFLDARHLRGEYGQLTLSFSLGSQSTADKRPTAQLIVVIKHSVRSQSLPDLVDFLAHQGICIDDAPLKLWSQISTYNTNKGIGDPDVYICAFVEQPSTSCWLGRTLLFYNFVGDLGVISGDLLVHRIKAWSPRWGPIYEQTQKLFLEHLDLEHDIHLTPETLRDLHRDCFVQFRVLTVNSDTEEEVIGNIGFTEDIDFNFGGRGIYVNQIYINERFRGKGQGRVLMDTVKAEARRVSANYVKLFYQKNPSREAIYARLGFHNVSTSPPFIKLFEVYGPRDLMARFKVGVNELGLADVPRIAHKPGIEVIEYQDVQDSVDGYGQLVLSVSLGSQNTEDKYPTAQLTIVIKHSVRIQSLPHILEYLATQGICTDDDPLKLWSHISTFNANDCITNPDLVICAFVEQPSVNCWHGRTLTFCSFVGDLEVISVDLLARRIKAWIQKWRPVLGVKFEVAQKESEIRENTNHFTNLLKSLGIREDTSWNCMVMTKKEIQQHLVRMMISIRCSREDDCDELYRQTRKLFFEHRNQGKDTRLTLETFRDLHRDNFVKFLVLTVNNDTEEEVIGYIAFTEDMDFNFGGCGIYVDQLYICESFRGKGQGRVLIEAVKAEARRVSANYVKLFYQKNSGRETIYSHLGFHGATTSAPFIKFFEVYGPSDMMTRFNVDVTQLVEADDRKLHLKPGIQMIQFQDAQNSNEGYGQLVLSFDLGSRNTEDRHPTAQLIVVIKHSVRIHSFPDLADRLAHRGICIDDAPIELWSQISTYNANKGITNPDLFTCAFVEQPSVCCWLGRMLTFSNFVGYLGVISVDLLVHRIKTWSPKWGPVLGVRFEVAQKESDNSDNTNHLIGLLNSLGIREDTSWNCTVMTKEEIARDADE</sequence>